<protein>
    <recommendedName>
        <fullName evidence="3">Helitron helicase-like domain-containing protein</fullName>
    </recommendedName>
</protein>
<dbReference type="EMBL" id="CAJOBH010193447">
    <property type="protein sequence ID" value="CAF4969649.1"/>
    <property type="molecule type" value="Genomic_DNA"/>
</dbReference>
<dbReference type="Proteomes" id="UP000681967">
    <property type="component" value="Unassembled WGS sequence"/>
</dbReference>
<reference evidence="1" key="1">
    <citation type="submission" date="2021-02" db="EMBL/GenBank/DDBJ databases">
        <authorList>
            <person name="Nowell W R."/>
        </authorList>
    </citation>
    <scope>NUCLEOTIDE SEQUENCE</scope>
</reference>
<sequence>MIHGPCGSINPGSSCMKDGKCTKRYPRQLLHDTQTGEDGYPLYRRRSSEDGGFKAKIKVKIGNLIQAIEIDNEWVVPYCPLLSRIFQAHTNVEYCNSIESIKYICKYVNKGSDQAMFGFGKDGTPIDEVEQYQLGRYISSNEAVRRILDFSIHKRHPRVVHLFGKDGTPIDEVEQYQLGRFISSNEAVRRILDFSIHKRHPRVVHLTAHLENGQRVYFTEDNLHERIIELPKTTLTDDAQWDATMTEAATIQSPARLRNLFVILLLACGSSNPEKLWESYKESFTEDILIQARRENPGL</sequence>
<accession>A0A8S3D1R7</accession>
<evidence type="ECO:0000313" key="2">
    <source>
        <dbReference type="Proteomes" id="UP000681967"/>
    </source>
</evidence>
<evidence type="ECO:0000313" key="1">
    <source>
        <dbReference type="EMBL" id="CAF4969649.1"/>
    </source>
</evidence>
<comment type="caution">
    <text evidence="1">The sequence shown here is derived from an EMBL/GenBank/DDBJ whole genome shotgun (WGS) entry which is preliminary data.</text>
</comment>
<dbReference type="PANTHER" id="PTHR10492:SF57">
    <property type="entry name" value="ATP-DEPENDENT DNA HELICASE"/>
    <property type="match status" value="1"/>
</dbReference>
<evidence type="ECO:0008006" key="3">
    <source>
        <dbReference type="Google" id="ProtNLM"/>
    </source>
</evidence>
<organism evidence="1 2">
    <name type="scientific">Rotaria magnacalcarata</name>
    <dbReference type="NCBI Taxonomy" id="392030"/>
    <lineage>
        <taxon>Eukaryota</taxon>
        <taxon>Metazoa</taxon>
        <taxon>Spiralia</taxon>
        <taxon>Gnathifera</taxon>
        <taxon>Rotifera</taxon>
        <taxon>Eurotatoria</taxon>
        <taxon>Bdelloidea</taxon>
        <taxon>Philodinida</taxon>
        <taxon>Philodinidae</taxon>
        <taxon>Rotaria</taxon>
    </lineage>
</organism>
<feature type="non-terminal residue" evidence="1">
    <location>
        <position position="1"/>
    </location>
</feature>
<proteinExistence type="predicted"/>
<name>A0A8S3D1R7_9BILA</name>
<dbReference type="PANTHER" id="PTHR10492">
    <property type="match status" value="1"/>
</dbReference>
<gene>
    <name evidence="1" type="ORF">BYL167_LOCUS54560</name>
</gene>
<dbReference type="AlphaFoldDB" id="A0A8S3D1R7"/>